<evidence type="ECO:0000259" key="1">
    <source>
        <dbReference type="Pfam" id="PF13173"/>
    </source>
</evidence>
<dbReference type="AlphaFoldDB" id="A0A2H0XEV3"/>
<protein>
    <recommendedName>
        <fullName evidence="5">AAA+ ATPase domain-containing protein</fullName>
    </recommendedName>
</protein>
<feature type="domain" description="DUF4143" evidence="2">
    <location>
        <begin position="253"/>
        <end position="400"/>
    </location>
</feature>
<dbReference type="Gene3D" id="3.40.50.300">
    <property type="entry name" value="P-loop containing nucleotide triphosphate hydrolases"/>
    <property type="match status" value="1"/>
</dbReference>
<dbReference type="Pfam" id="PF13635">
    <property type="entry name" value="DUF4143"/>
    <property type="match status" value="1"/>
</dbReference>
<dbReference type="PANTHER" id="PTHR33295:SF18">
    <property type="entry name" value="AAA+ ATPASE DOMAIN-CONTAINING PROTEIN"/>
    <property type="match status" value="1"/>
</dbReference>
<dbReference type="Proteomes" id="UP000231252">
    <property type="component" value="Unassembled WGS sequence"/>
</dbReference>
<evidence type="ECO:0000313" key="4">
    <source>
        <dbReference type="Proteomes" id="UP000231252"/>
    </source>
</evidence>
<dbReference type="InterPro" id="IPR025420">
    <property type="entry name" value="DUF4143"/>
</dbReference>
<name>A0A2H0XEV3_UNCKA</name>
<evidence type="ECO:0008006" key="5">
    <source>
        <dbReference type="Google" id="ProtNLM"/>
    </source>
</evidence>
<dbReference type="EMBL" id="PEYU01000014">
    <property type="protein sequence ID" value="PIS22648.1"/>
    <property type="molecule type" value="Genomic_DNA"/>
</dbReference>
<dbReference type="InterPro" id="IPR041682">
    <property type="entry name" value="AAA_14"/>
</dbReference>
<dbReference type="PANTHER" id="PTHR33295">
    <property type="entry name" value="ATPASE"/>
    <property type="match status" value="1"/>
</dbReference>
<evidence type="ECO:0000313" key="3">
    <source>
        <dbReference type="EMBL" id="PIS22648.1"/>
    </source>
</evidence>
<feature type="domain" description="AAA" evidence="1">
    <location>
        <begin position="54"/>
        <end position="186"/>
    </location>
</feature>
<dbReference type="SUPFAM" id="SSF52540">
    <property type="entry name" value="P-loop containing nucleoside triphosphate hydrolases"/>
    <property type="match status" value="1"/>
</dbReference>
<proteinExistence type="predicted"/>
<reference evidence="4" key="1">
    <citation type="submission" date="2017-09" db="EMBL/GenBank/DDBJ databases">
        <title>Depth-based differentiation of microbial function through sediment-hosted aquifers and enrichment of novel symbionts in the deep terrestrial subsurface.</title>
        <authorList>
            <person name="Probst A.J."/>
            <person name="Ladd B."/>
            <person name="Jarett J.K."/>
            <person name="Geller-Mcgrath D.E."/>
            <person name="Sieber C.M.K."/>
            <person name="Emerson J.B."/>
            <person name="Anantharaman K."/>
            <person name="Thomas B.C."/>
            <person name="Malmstrom R."/>
            <person name="Stieglmeier M."/>
            <person name="Klingl A."/>
            <person name="Woyke T."/>
            <person name="Ryan C.M."/>
            <person name="Banfield J.F."/>
        </authorList>
    </citation>
    <scope>NUCLEOTIDE SEQUENCE [LARGE SCALE GENOMIC DNA]</scope>
</reference>
<dbReference type="InterPro" id="IPR027417">
    <property type="entry name" value="P-loop_NTPase"/>
</dbReference>
<comment type="caution">
    <text evidence="3">The sequence shown here is derived from an EMBL/GenBank/DDBJ whole genome shotgun (WGS) entry which is preliminary data.</text>
</comment>
<accession>A0A2H0XEV3</accession>
<dbReference type="Pfam" id="PF13173">
    <property type="entry name" value="AAA_14"/>
    <property type="match status" value="1"/>
</dbReference>
<gene>
    <name evidence="3" type="ORF">COT50_00850</name>
</gene>
<evidence type="ECO:0000259" key="2">
    <source>
        <dbReference type="Pfam" id="PF13635"/>
    </source>
</evidence>
<sequence length="445" mass="50970">MIVSVIDYLYLKIQNPWWDNIKSIDDDERIKEFNQLTYRYTPRSILSIKAVEKDVHIISGPRQTGKSTALKLYIKQKLGAGVKPTNILYFNCDALSSEKDIIDLLLEFNKSREGEKTIVLLDEISSVENWPQGIKWLADADQFKNTTLFLTGSSSINLKKSGEMLPGRRGKGIDIAFLPIDFYDYLILKGAQVTKIPLNKVSNSWELQKLAQETQKPYQDFLLTGGFLRNINYGVSEETGELYLKTLKSKLFKNGRKEDSLREVLKKIVNSLSAQTSYTNIAEEAELGSKNTAIEYLNFLADSYFLKEAKFYDIAQQKVVLKKNKKFYTTDPYIVWLFQSFVTGSLDFESLRGLVDDSKLAENFIATELTKRGEAVYFYQNSHETDFFIPNGSIGIEVKYKNKITNDDIKFPNRLSKKIMISKDILEVRGDAYIIPAHLFSLLEL</sequence>
<organism evidence="3 4">
    <name type="scientific">candidate division WWE3 bacterium CG08_land_8_20_14_0_20_41_10</name>
    <dbReference type="NCBI Taxonomy" id="1975085"/>
    <lineage>
        <taxon>Bacteria</taxon>
        <taxon>Katanobacteria</taxon>
    </lineage>
</organism>